<dbReference type="RefSeq" id="XP_055880202.1">
    <property type="nucleotide sequence ID" value="XM_056024227.1"/>
</dbReference>
<dbReference type="InterPro" id="IPR002126">
    <property type="entry name" value="Cadherin-like_dom"/>
</dbReference>
<keyword evidence="6" id="KW-0677">Repeat</keyword>
<dbReference type="InterPro" id="IPR000436">
    <property type="entry name" value="Sushi_SCR_CCP_dom"/>
</dbReference>
<feature type="domain" description="Cadherin" evidence="15">
    <location>
        <begin position="2986"/>
        <end position="3052"/>
    </location>
</feature>
<feature type="domain" description="Cadherin" evidence="15">
    <location>
        <begin position="1041"/>
        <end position="1140"/>
    </location>
</feature>
<dbReference type="SMART" id="SM00179">
    <property type="entry name" value="EGF_CA"/>
    <property type="match status" value="4"/>
</dbReference>
<feature type="domain" description="Cadherin" evidence="15">
    <location>
        <begin position="2629"/>
        <end position="2746"/>
    </location>
</feature>
<evidence type="ECO:0000256" key="4">
    <source>
        <dbReference type="ARBA" id="ARBA00022692"/>
    </source>
</evidence>
<evidence type="ECO:0000256" key="12">
    <source>
        <dbReference type="SAM" id="Phobius"/>
    </source>
</evidence>
<feature type="domain" description="Cadherin" evidence="15">
    <location>
        <begin position="2536"/>
        <end position="2625"/>
    </location>
</feature>
<feature type="domain" description="Cadherin" evidence="15">
    <location>
        <begin position="1893"/>
        <end position="1991"/>
    </location>
</feature>
<feature type="domain" description="Cadherin" evidence="15">
    <location>
        <begin position="1782"/>
        <end position="1891"/>
    </location>
</feature>
<comment type="caution">
    <text evidence="11">Lacks conserved residue(s) required for the propagation of feature annotation.</text>
</comment>
<dbReference type="PANTHER" id="PTHR24028">
    <property type="entry name" value="CADHERIN-87A"/>
    <property type="match status" value="1"/>
</dbReference>
<keyword evidence="8 11" id="KW-1015">Disulfide bond</keyword>
<feature type="domain" description="Cadherin" evidence="15">
    <location>
        <begin position="3371"/>
        <end position="3473"/>
    </location>
</feature>
<dbReference type="PRINTS" id="PR00205">
    <property type="entry name" value="CADHERIN"/>
</dbReference>
<accession>A0A9W2ZYV1</accession>
<feature type="domain" description="EGF-like" evidence="14">
    <location>
        <begin position="3805"/>
        <end position="3843"/>
    </location>
</feature>
<name>A0A9W2ZYV1_BIOGL</name>
<feature type="domain" description="Cadherin" evidence="15">
    <location>
        <begin position="703"/>
        <end position="817"/>
    </location>
</feature>
<evidence type="ECO:0000313" key="16">
    <source>
        <dbReference type="Proteomes" id="UP001165740"/>
    </source>
</evidence>
<dbReference type="Gene3D" id="2.10.25.10">
    <property type="entry name" value="Laminin"/>
    <property type="match status" value="4"/>
</dbReference>
<dbReference type="RefSeq" id="XP_055880201.1">
    <property type="nucleotide sequence ID" value="XM_056024226.1"/>
</dbReference>
<dbReference type="InterPro" id="IPR000152">
    <property type="entry name" value="EGF-type_Asp/Asn_hydroxyl_site"/>
</dbReference>
<dbReference type="PROSITE" id="PS50268">
    <property type="entry name" value="CADHERIN_2"/>
    <property type="match status" value="25"/>
</dbReference>
<dbReference type="OMA" id="DENDPPH"/>
<evidence type="ECO:0000256" key="3">
    <source>
        <dbReference type="ARBA" id="ARBA00022536"/>
    </source>
</evidence>
<dbReference type="CDD" id="cd00033">
    <property type="entry name" value="CCP"/>
    <property type="match status" value="1"/>
</dbReference>
<feature type="domain" description="Cadherin" evidence="15">
    <location>
        <begin position="1683"/>
        <end position="1771"/>
    </location>
</feature>
<dbReference type="OrthoDB" id="10043560at2759"/>
<dbReference type="SMART" id="SM00181">
    <property type="entry name" value="EGF"/>
    <property type="match status" value="6"/>
</dbReference>
<dbReference type="InterPro" id="IPR036383">
    <property type="entry name" value="TSP1_rpt_sf"/>
</dbReference>
<evidence type="ECO:0000256" key="9">
    <source>
        <dbReference type="ARBA" id="ARBA00023180"/>
    </source>
</evidence>
<dbReference type="Pfam" id="PF12947">
    <property type="entry name" value="EGF_3"/>
    <property type="match status" value="1"/>
</dbReference>
<feature type="disulfide bond" evidence="11">
    <location>
        <begin position="3876"/>
        <end position="3885"/>
    </location>
</feature>
<dbReference type="InterPro" id="IPR001881">
    <property type="entry name" value="EGF-like_Ca-bd_dom"/>
</dbReference>
<dbReference type="GO" id="GO:0007156">
    <property type="term" value="P:homophilic cell adhesion via plasma membrane adhesion molecules"/>
    <property type="evidence" value="ECO:0007669"/>
    <property type="project" value="InterPro"/>
</dbReference>
<reference evidence="17 18" key="1">
    <citation type="submission" date="2025-04" db="UniProtKB">
        <authorList>
            <consortium name="RefSeq"/>
        </authorList>
    </citation>
    <scope>IDENTIFICATION</scope>
</reference>
<dbReference type="Gene3D" id="2.20.100.10">
    <property type="entry name" value="Thrombospondin type-1 (TSP1) repeat"/>
    <property type="match status" value="7"/>
</dbReference>
<evidence type="ECO:0000313" key="18">
    <source>
        <dbReference type="RefSeq" id="XP_055880202.1"/>
    </source>
</evidence>
<dbReference type="CDD" id="cd00054">
    <property type="entry name" value="EGF_CA"/>
    <property type="match status" value="3"/>
</dbReference>
<dbReference type="Proteomes" id="UP001165740">
    <property type="component" value="Chromosome 3"/>
</dbReference>
<feature type="domain" description="Cadherin" evidence="15">
    <location>
        <begin position="2434"/>
        <end position="2529"/>
    </location>
</feature>
<sequence length="4161" mass="452749">MSGLLIEPSNFRHFGPRGIFYRLLAYTVVIVCLADSSRSQSCVPTDCITSQWTDWTECTQSCGTSGLRERKRTILSPESCGGTCSGKVIESEPCNVRCCAENCDFTAWTSWTSCRCSSNVCSDPSPWSVCVRYRDKVKNATCGGYCDNIIFQTQCNKPCCYKDCIMGSWGPWQACDARCESDGFRVRNRIVIQEADCGGNRCEYESETTTCKGPCCPQDCVIGQWSDWSICDAVCGVGNMTRTRFIKYPVCGGANCTETEDRQSVLCERFSNIDCVMAPWSEWTECKLNNSFCGEGTKKRQRSIVINSQCNGQPCPPAEETALCYGNCCVTDCQVGSWTQFGFCSTQCGEGKKNRTRPILVAQSCGGAPCPDVIEFTSCTAEDTTNCSFTEWSKWSECSTDCGKGKSIRTRTLLTPAYCGGQCQDILTENQLDCESYTARRDCQVSAWGEWGPCIRNCERGMQRSSRNVTVVEACGGIPCSGQYNLTQTRTCHEKCEQLCNQGRCSCNLGYVLNANGYSCSKQQCLSSPKIVYCGPGTVAIESCLSVYISCNPSGSYFGDRCNSSCSKTGWIVKGSPNVIECQADGTWTSPKIFCGPPNKAPLSINVNATNVSELLKVGQCFAKLTTVTDNEAWDKHSYSVIVDPSGALKATNDSLCLKQLVDYETSAYRIWNATIRSTDLDGLYVDAPFTFKLIDENDPPRSAKLVPSNFPENSPKGTEIGCFELMDDEAGQTLTVSMLTSANLFELFKKSSQTCLRVLMESNVNCSTLGGKLCAFNYEVKSQYFVAISVKDDGSPPAVAYFSIEINVTDINEPITDVTFTPDAVAENIVPGKPLLQLTAVDEDKNKQSKFELLSDPYGVFRINNNTLTATVSLDYEINPTIKYNLRVRGTDLISPVSSVDVNIIFGVKDVNEPPYMLQLTSANALTNYQTNKPLAKENVPAIVVGTVSVLDPDKGDNITLSVNSDKFRIIGAKCSVLAGNSSTYCTGKLVCLAGFNYEEAQMVSVKIKAQDSLLLDVQLDVNITVINMDDPPKDILINDSVSDSIIVSENSKNSTVAVLKTNDEDVDDTYNYFLSGPMANQFRIDGNILYTTPSSNLDYETYLVSQLIITTVSTNRAGLSMVKTFQIIVSDVNEAPTKVVFSKTTVPENSPEGTLVSELSVLDPDNTGANTTAVQSFTFELLDDAQGRFYLKNGLLFVKTSTQFCGQSTCSLDFESQSSLSVTIRVTDSGTPSLSLISSQTIAVTDVNDPPSNIQISTSQIKENKPSGAIIGTLSAFDQDKNSLTYLILNNTEVFSIDERNNLIQLKSLDYEAQSVYFVNVQVTDNGAPSMSSVSSIKIDVMNVNEAPLFLGTNFLTAKENSNMGTEVGALLVTDPDNGDSVELTLKTFKDIFIVGNKNIIIKDTPGTNYTASLTTGVILDYETQSEYSVSLSLIDKQGLETVVTLTISVLDENDFPQDILLNNITTSTLSVKENTLSTLAVLTAIDQDKSQTFSFSIISQPGDNFVVIGNELKVSVALDYETSNVINITLEVTDSGSPPYKKQKMMTINVMDMNEPPSDLKLTNNKVEENSIDGTVVGAFQVSDPDNKIGFTFSLLDSANGKFRINVDKLVVVSPEQCTVNQQRLCSLNYEKTSSHTVKVIVTDSGSPQESAIFSLTIDVTDANDAPTDIVLSDNKVDFSAKAGTVIGQFNVIDEDSQQTKTFILKDDAGGTFKIMNGTSTLIKADVPLTTSRMYSVLVAVQDNGIPSKSSEQTFYINIVGVNEAPQNLTVTANNKSKQVDTETIAFNESLAINDVVAIIRAEDINLDQKISFSLLNNENNQFQLDKNVFCNVGAVVVCSSNIILAKGVNFEKQDKYNIILVATDSNNQQTSKAISVQILDLGEAPTDIVFSALSITVAENSVSVVLGSFTAVDEDKSDSHSFTLENNPENIFSISASGELSVTSGAKLDFETKSLYNITVVVTDSTRNLFKKIFNVNVQNVNEPPSSVKLINNTIPEGSEAYTVIGDLFADDPDNNNLVVNSTLKQTFEYLLLDDAGGRFQLTQSTLKLTPRGAQCTASWCGLDFETQRIHQLQVQVTDSGSPKLTANLAFTVQVQDANDAPVFIGANLQLKENMKVGENVTRLSASDADVGQNLTYKNESDINPFTIVGNQLLLANPLDFESNPTIVVQITVMDSGIPALSAKASFNFEILNVGEAPSSLTLVNLNSAQSAVFTVDQPVIGENTKLGTTIGQLTILDPDFDEDITATVSKDVLKAEKPSCLTVTKQGSRCVSSIILNKALDFETQSTYSIGLSVIDKYGLRLDKNFTLQVKDENDPPINILINNEVTSTIKVKENSQGMIVANLSAIDPDKGQTFVFTVSSSTQFYITDNTLKVSVAAIIDYERIKTLALTLRVTDSGQPPLSLDKNITVEVLDVNEAPTTVVLTRNKVSEDASIGNEIGSFVTTDPDNKEVIRQSFVYELLVNPNNIFGIRNGSLVLASAQLDYEMRSSYVITVKVTDNGSPPLSAQFDFSIEVINVNEAPTNLQLSATTVSESAFIDSTVGVLSAQDSDVGQTITFTVANSDCFSVNGNLLIVSGMLDFETAPRLLVEVTATDSGTPPKSVAKNFTITVTDANDSPLLMNYTSVSANQTIDEKTLVNAVVGSIETYDPDNLDRISIELTDASAKNFKLDTAEAICKLIFVESLRSTCTVCSQKVLLAQTVRYIIDSPPLVLEAFAKDKGQLSITNSWKITVLDSNDPPFNISIDATKLEIPENQRIYKLGLLTCDDPDIGQTHLFQVITNYDVFAVDASSVLVILKALDYEQQPSYQLTLRCVDSGVPSANYSKTFLIAVLDVNEQPSDIKLSNSDISAAAKDGETVAFILVTDPDNAGANTKKQNHTCVLIKDESGSFKVGKDGLSLQILVKPPVNRTSVKIQLNCSDNGVPSMYFVKDFDIFISNTAQVPKAIQLTGNRSVSENSINVEVGQLSIINTLTETEIPGTYNFIVDSGNFTVERNSLRLTTSLDYETSPVLTIIVTALGSDSNNNKVNLSETFKIQVLDVNEPPKQINIYGGGQVLENSAPGTVVGDLNTVDPELYQTFTYTLISVAVGFDVTQSLPELLNTFQISGRTLKIGINNSILDYETTPVFSLVIQTMDSGDPPLALNDTLRIILLNVNDAPTDVKLNNSLIPENTPAGTLVGVFSVVDQDVNQTYSCVVNNLDSVPFTVESSLNLKVSKAELDYETQKYYILQVTCQDTGSDGSHLKVTKSLMINVTNVNEPPYDLRLSTYSINENNIVDQLVAEIAATDPDSQQTFFTLTDDSSSFDIHGTGSLVAKKVIDYETKSKYTISVKAADENGLTSNSSFVIQVIDVNEKPTDVKLTQKVVSESAPRGTVIGSIVTQDPDRRQTFQYNLTEPPPSTDHFYIVGDQLLVGQTSLDFEFSSVYRISITSTDSGSPAQSLTVDFDIQVTDANEPPSGINVLSSPISVFETASINTVLSDILVIDVDKNQTHSCQTVDSKLPFVFITSLKGTIQLIVGNVLNFEAQSIYHVNVSCSDGEFSIYQVITITVKDVNEPPTAISLKGPHFLPATAIAPYPIDRLLAEDDDIGQMFTFSTSGTNSDLLQVQGVNQLVLVAPIPTELLDQPDPSISVIVQVADSGQPVLTFEQSITLTITDIDIEDLKLPEITINNTVVSENGLVGDSIGMIYDQNTTVASSVTFTIASDLSSLFSIKDNKYLILSKNISSYFGNSAEVTLQAKNSQSQQVKTRTIVIVISRSDKCYNNGKTCSENARCIQRNDLSYQCRCNEDFEGDGYYCQQIDNCKVNVSKPCNQGLCKDGISSFQCLCDVGYTGAYCEVPPVNSDPCKNNTCQNSAACRPTDDKQTYTCVCKPGWTGQRCETDIDDCSESPCPDYQRCVDGTVSFFCQCPDGKTGHRCQFYIDACSDNICTNNEICVPKVESHDYTCCPKENIVSIILKCSTQNSTDLCKTYFLEFVLKNGRFPSKAKQQTGTMELAGRKKRAITLHNMIGSLHNFFSDLFFDSSAERVKRQTSVDSSNVTVYEVAFNNVTLEISFVALDESYISFSKNETVQALGKTCISIVESGQSESVGCTSIMTAYNLYTTTTSASTTATTTTTTPPPKKSITLPSGASGLTCGSSVYFIALCILLYTLYVF</sequence>
<dbReference type="PANTHER" id="PTHR24028:SF328">
    <property type="entry name" value="CADHERIN-3"/>
    <property type="match status" value="1"/>
</dbReference>
<evidence type="ECO:0000259" key="15">
    <source>
        <dbReference type="PROSITE" id="PS50268"/>
    </source>
</evidence>
<feature type="domain" description="EGF-like" evidence="14">
    <location>
        <begin position="3888"/>
        <end position="3924"/>
    </location>
</feature>
<dbReference type="CDD" id="cd11304">
    <property type="entry name" value="Cadherin_repeat"/>
    <property type="match status" value="25"/>
</dbReference>
<keyword evidence="10" id="KW-0106">Calcium</keyword>
<feature type="domain" description="Cadherin" evidence="15">
    <location>
        <begin position="2114"/>
        <end position="2204"/>
    </location>
</feature>
<feature type="domain" description="Cadherin" evidence="15">
    <location>
        <begin position="1466"/>
        <end position="1562"/>
    </location>
</feature>
<feature type="domain" description="Cadherin" evidence="15">
    <location>
        <begin position="2225"/>
        <end position="2324"/>
    </location>
</feature>
<feature type="domain" description="EGF-like" evidence="14">
    <location>
        <begin position="3763"/>
        <end position="3804"/>
    </location>
</feature>
<feature type="domain" description="Cadherin" evidence="15">
    <location>
        <begin position="1255"/>
        <end position="1352"/>
    </location>
</feature>
<dbReference type="InterPro" id="IPR006644">
    <property type="entry name" value="Cadg"/>
</dbReference>
<dbReference type="InterPro" id="IPR015919">
    <property type="entry name" value="Cadherin-like_sf"/>
</dbReference>
<dbReference type="Pfam" id="PF19028">
    <property type="entry name" value="TSP1_spondin"/>
    <property type="match status" value="1"/>
</dbReference>
<feature type="domain" description="Cadherin" evidence="15">
    <location>
        <begin position="3466"/>
        <end position="3573"/>
    </location>
</feature>
<protein>
    <submittedName>
        <fullName evidence="17 18">Protocadherin Fat 4-like isoform X1</fullName>
    </submittedName>
</protein>
<dbReference type="InterPro" id="IPR000742">
    <property type="entry name" value="EGF"/>
</dbReference>
<evidence type="ECO:0000313" key="17">
    <source>
        <dbReference type="RefSeq" id="XP_055880201.1"/>
    </source>
</evidence>
<feature type="domain" description="Cadherin" evidence="15">
    <location>
        <begin position="3268"/>
        <end position="3378"/>
    </location>
</feature>
<evidence type="ECO:0000256" key="10">
    <source>
        <dbReference type="PROSITE-ProRule" id="PRU00043"/>
    </source>
</evidence>
<dbReference type="Pfam" id="PF00008">
    <property type="entry name" value="EGF"/>
    <property type="match status" value="1"/>
</dbReference>
<feature type="domain" description="Cadherin" evidence="15">
    <location>
        <begin position="1570"/>
        <end position="1672"/>
    </location>
</feature>
<evidence type="ECO:0000256" key="7">
    <source>
        <dbReference type="ARBA" id="ARBA00022989"/>
    </source>
</evidence>
<keyword evidence="3 11" id="KW-0245">EGF-like domain</keyword>
<keyword evidence="7 12" id="KW-1133">Transmembrane helix</keyword>
<feature type="domain" description="Cadherin" evidence="15">
    <location>
        <begin position="826"/>
        <end position="918"/>
    </location>
</feature>
<dbReference type="PROSITE" id="PS50026">
    <property type="entry name" value="EGF_3"/>
    <property type="match status" value="4"/>
</dbReference>
<evidence type="ECO:0000256" key="11">
    <source>
        <dbReference type="PROSITE-ProRule" id="PRU00076"/>
    </source>
</evidence>
<keyword evidence="9" id="KW-0325">Glycoprotein</keyword>
<dbReference type="GO" id="GO:0005509">
    <property type="term" value="F:calcium ion binding"/>
    <property type="evidence" value="ECO:0007669"/>
    <property type="project" value="UniProtKB-UniRule"/>
</dbReference>
<dbReference type="PROSITE" id="PS00022">
    <property type="entry name" value="EGF_1"/>
    <property type="match status" value="3"/>
</dbReference>
<evidence type="ECO:0000256" key="13">
    <source>
        <dbReference type="SAM" id="SignalP"/>
    </source>
</evidence>
<evidence type="ECO:0000256" key="2">
    <source>
        <dbReference type="ARBA" id="ARBA00004167"/>
    </source>
</evidence>
<feature type="domain" description="Cadherin" evidence="15">
    <location>
        <begin position="1362"/>
        <end position="1461"/>
    </location>
</feature>
<feature type="signal peptide" evidence="13">
    <location>
        <begin position="1"/>
        <end position="39"/>
    </location>
</feature>
<dbReference type="InterPro" id="IPR024731">
    <property type="entry name" value="NELL2-like_EGF"/>
</dbReference>
<dbReference type="SUPFAM" id="SSF82895">
    <property type="entry name" value="TSP-1 type 1 repeat"/>
    <property type="match status" value="7"/>
</dbReference>
<feature type="domain" description="Cadherin" evidence="15">
    <location>
        <begin position="1147"/>
        <end position="1255"/>
    </location>
</feature>
<dbReference type="InterPro" id="IPR050174">
    <property type="entry name" value="Protocadherin/Cadherin-CA"/>
</dbReference>
<evidence type="ECO:0000256" key="8">
    <source>
        <dbReference type="ARBA" id="ARBA00023157"/>
    </source>
</evidence>
<gene>
    <name evidence="17 18 19" type="primary">LOC106069582</name>
</gene>
<feature type="transmembrane region" description="Helical" evidence="12">
    <location>
        <begin position="4137"/>
        <end position="4159"/>
    </location>
</feature>
<feature type="domain" description="EGF-like" evidence="14">
    <location>
        <begin position="3848"/>
        <end position="3886"/>
    </location>
</feature>
<dbReference type="SMART" id="SM00112">
    <property type="entry name" value="CA"/>
    <property type="match status" value="26"/>
</dbReference>
<feature type="domain" description="Cadherin" evidence="15">
    <location>
        <begin position="2749"/>
        <end position="2846"/>
    </location>
</feature>
<dbReference type="InterPro" id="IPR000884">
    <property type="entry name" value="TSP1_rpt"/>
</dbReference>
<feature type="domain" description="Cadherin" evidence="15">
    <location>
        <begin position="3174"/>
        <end position="3267"/>
    </location>
</feature>
<feature type="domain" description="Cadherin" evidence="15">
    <location>
        <begin position="1998"/>
        <end position="2108"/>
    </location>
</feature>
<dbReference type="FunFam" id="2.10.25.10:FF:000472">
    <property type="entry name" value="Uncharacterized protein, isoform A"/>
    <property type="match status" value="1"/>
</dbReference>
<feature type="chain" id="PRO_5044702710" evidence="13">
    <location>
        <begin position="40"/>
        <end position="4161"/>
    </location>
</feature>
<organism evidence="16 18">
    <name type="scientific">Biomphalaria glabrata</name>
    <name type="common">Bloodfluke planorb</name>
    <name type="synonym">Freshwater snail</name>
    <dbReference type="NCBI Taxonomy" id="6526"/>
    <lineage>
        <taxon>Eukaryota</taxon>
        <taxon>Metazoa</taxon>
        <taxon>Spiralia</taxon>
        <taxon>Lophotrochozoa</taxon>
        <taxon>Mollusca</taxon>
        <taxon>Gastropoda</taxon>
        <taxon>Heterobranchia</taxon>
        <taxon>Euthyneura</taxon>
        <taxon>Panpulmonata</taxon>
        <taxon>Hygrophila</taxon>
        <taxon>Lymnaeoidea</taxon>
        <taxon>Planorbidae</taxon>
        <taxon>Biomphalaria</taxon>
    </lineage>
</organism>
<keyword evidence="5 13" id="KW-0732">Signal</keyword>
<dbReference type="SUPFAM" id="SSF49313">
    <property type="entry name" value="Cadherin-like"/>
    <property type="match status" value="23"/>
</dbReference>
<evidence type="ECO:0000259" key="14">
    <source>
        <dbReference type="PROSITE" id="PS50026"/>
    </source>
</evidence>
<dbReference type="GeneID" id="106069582"/>
<dbReference type="RefSeq" id="XP_055880203.1">
    <property type="nucleotide sequence ID" value="XM_056024228.1"/>
</dbReference>
<dbReference type="Pfam" id="PF00028">
    <property type="entry name" value="Cadherin"/>
    <property type="match status" value="10"/>
</dbReference>
<dbReference type="SUPFAM" id="SSF57196">
    <property type="entry name" value="EGF/Laminin"/>
    <property type="match status" value="3"/>
</dbReference>
<feature type="disulfide bond" evidence="11">
    <location>
        <begin position="3914"/>
        <end position="3923"/>
    </location>
</feature>
<feature type="domain" description="Cadherin" evidence="15">
    <location>
        <begin position="3060"/>
        <end position="3166"/>
    </location>
</feature>
<dbReference type="PROSITE" id="PS50092">
    <property type="entry name" value="TSP1"/>
    <property type="match status" value="5"/>
</dbReference>
<dbReference type="PROSITE" id="PS01186">
    <property type="entry name" value="EGF_2"/>
    <property type="match status" value="2"/>
</dbReference>
<evidence type="ECO:0000256" key="6">
    <source>
        <dbReference type="ARBA" id="ARBA00022737"/>
    </source>
</evidence>
<feature type="domain" description="Cadherin" evidence="15">
    <location>
        <begin position="2329"/>
        <end position="2426"/>
    </location>
</feature>
<keyword evidence="4 12" id="KW-0812">Transmembrane</keyword>
<dbReference type="Pfam" id="PF00090">
    <property type="entry name" value="TSP_1"/>
    <property type="match status" value="5"/>
</dbReference>
<feature type="disulfide bond" evidence="11">
    <location>
        <begin position="3833"/>
        <end position="3842"/>
    </location>
</feature>
<dbReference type="PROSITE" id="PS01187">
    <property type="entry name" value="EGF_CA"/>
    <property type="match status" value="1"/>
</dbReference>
<dbReference type="Gene3D" id="2.60.40.60">
    <property type="entry name" value="Cadherins"/>
    <property type="match status" value="25"/>
</dbReference>
<dbReference type="GO" id="GO:0042383">
    <property type="term" value="C:sarcolemma"/>
    <property type="evidence" value="ECO:0007669"/>
    <property type="project" value="UniProtKB-SubCell"/>
</dbReference>
<dbReference type="PROSITE" id="PS00010">
    <property type="entry name" value="ASX_HYDROXYL"/>
    <property type="match status" value="2"/>
</dbReference>
<evidence type="ECO:0000256" key="1">
    <source>
        <dbReference type="ARBA" id="ARBA00004135"/>
    </source>
</evidence>
<keyword evidence="16" id="KW-1185">Reference proteome</keyword>
<keyword evidence="12" id="KW-0472">Membrane</keyword>
<dbReference type="InterPro" id="IPR018097">
    <property type="entry name" value="EGF_Ca-bd_CS"/>
</dbReference>
<feature type="disulfide bond" evidence="11">
    <location>
        <begin position="3857"/>
        <end position="3874"/>
    </location>
</feature>
<proteinExistence type="predicted"/>
<evidence type="ECO:0000256" key="5">
    <source>
        <dbReference type="ARBA" id="ARBA00022729"/>
    </source>
</evidence>
<evidence type="ECO:0000313" key="19">
    <source>
        <dbReference type="RefSeq" id="XP_055880203.1"/>
    </source>
</evidence>
<comment type="subcellular location">
    <subcellularLocation>
        <location evidence="1">Cell membrane</location>
        <location evidence="1">Sarcolemma</location>
    </subcellularLocation>
    <subcellularLocation>
        <location evidence="2">Membrane</location>
        <topology evidence="2">Single-pass membrane protein</topology>
    </subcellularLocation>
</comment>
<dbReference type="SMART" id="SM00736">
    <property type="entry name" value="CADG"/>
    <property type="match status" value="1"/>
</dbReference>
<dbReference type="InterPro" id="IPR044004">
    <property type="entry name" value="TSP1_spondin_dom"/>
</dbReference>
<dbReference type="SMART" id="SM00209">
    <property type="entry name" value="TSP1"/>
    <property type="match status" value="7"/>
</dbReference>